<feature type="transmembrane region" description="Helical" evidence="3">
    <location>
        <begin position="289"/>
        <end position="310"/>
    </location>
</feature>
<feature type="transmembrane region" description="Helical" evidence="3">
    <location>
        <begin position="259"/>
        <end position="277"/>
    </location>
</feature>
<evidence type="ECO:0000313" key="6">
    <source>
        <dbReference type="Proteomes" id="UP000052258"/>
    </source>
</evidence>
<comment type="subcellular location">
    <subcellularLocation>
        <location evidence="1">Membrane</location>
    </subcellularLocation>
</comment>
<feature type="transmembrane region" description="Helical" evidence="3">
    <location>
        <begin position="100"/>
        <end position="120"/>
    </location>
</feature>
<dbReference type="PATRIC" id="fig|1430899.3.peg.2786"/>
<feature type="transmembrane region" description="Helical" evidence="3">
    <location>
        <begin position="196"/>
        <end position="214"/>
    </location>
</feature>
<feature type="transmembrane region" description="Helical" evidence="3">
    <location>
        <begin position="226"/>
        <end position="247"/>
    </location>
</feature>
<comment type="caution">
    <text evidence="5">The sequence shown here is derived from an EMBL/GenBank/DDBJ whole genome shotgun (WGS) entry which is preliminary data.</text>
</comment>
<dbReference type="Proteomes" id="UP000052258">
    <property type="component" value="Unassembled WGS sequence"/>
</dbReference>
<organism evidence="5 6">
    <name type="scientific">Listeria fleischmannii 1991</name>
    <dbReference type="NCBI Taxonomy" id="1430899"/>
    <lineage>
        <taxon>Bacteria</taxon>
        <taxon>Bacillati</taxon>
        <taxon>Bacillota</taxon>
        <taxon>Bacilli</taxon>
        <taxon>Bacillales</taxon>
        <taxon>Listeriaceae</taxon>
        <taxon>Listeria</taxon>
    </lineage>
</organism>
<dbReference type="AlphaFoldDB" id="A0A0J8J082"/>
<keyword evidence="3" id="KW-0812">Transmembrane</keyword>
<keyword evidence="3" id="KW-1133">Transmembrane helix</keyword>
<feature type="transmembrane region" description="Helical" evidence="3">
    <location>
        <begin position="173"/>
        <end position="190"/>
    </location>
</feature>
<keyword evidence="3" id="KW-0472">Membrane</keyword>
<feature type="domain" description="Acyltransferase 3" evidence="4">
    <location>
        <begin position="29"/>
        <end position="340"/>
    </location>
</feature>
<evidence type="ECO:0000313" key="5">
    <source>
        <dbReference type="EMBL" id="KMT57721.1"/>
    </source>
</evidence>
<evidence type="ECO:0000256" key="3">
    <source>
        <dbReference type="SAM" id="Phobius"/>
    </source>
</evidence>
<dbReference type="GO" id="GO:0016747">
    <property type="term" value="F:acyltransferase activity, transferring groups other than amino-acyl groups"/>
    <property type="evidence" value="ECO:0007669"/>
    <property type="project" value="InterPro"/>
</dbReference>
<dbReference type="InterPro" id="IPR002656">
    <property type="entry name" value="Acyl_transf_3_dom"/>
</dbReference>
<gene>
    <name evidence="5" type="ORF">X560_2734</name>
</gene>
<dbReference type="Pfam" id="PF01757">
    <property type="entry name" value="Acyl_transf_3"/>
    <property type="match status" value="1"/>
</dbReference>
<keyword evidence="6" id="KW-1185">Reference proteome</keyword>
<dbReference type="InterPro" id="IPR052734">
    <property type="entry name" value="Nod_factor_acetyltransferase"/>
</dbReference>
<feature type="transmembrane region" description="Helical" evidence="3">
    <location>
        <begin position="58"/>
        <end position="79"/>
    </location>
</feature>
<accession>A0A0J8J082</accession>
<evidence type="ECO:0000256" key="2">
    <source>
        <dbReference type="ARBA" id="ARBA00007400"/>
    </source>
</evidence>
<reference evidence="5 6" key="1">
    <citation type="journal article" date="2015" name="Genome Biol. Evol.">
        <title>Comparative Genomics of Listeria Sensu Lato: Genus-Wide Differences in Evolutionary Dynamics and the Progressive Gain of Complex, Potentially Pathogenicity-Related Traits through Lateral Gene Transfer.</title>
        <authorList>
            <person name="Chiara M."/>
            <person name="Caruso M."/>
            <person name="D'Erchia A.M."/>
            <person name="Manzari C."/>
            <person name="Fraccalvieri R."/>
            <person name="Goffredo E."/>
            <person name="Latorre L."/>
            <person name="Miccolupo A."/>
            <person name="Padalino I."/>
            <person name="Santagada G."/>
            <person name="Chiocco D."/>
            <person name="Pesole G."/>
            <person name="Horner D.S."/>
            <person name="Parisi A."/>
        </authorList>
    </citation>
    <scope>NUCLEOTIDE SEQUENCE [LARGE SCALE GENOMIC DNA]</scope>
    <source>
        <strain evidence="5 6">1991</strain>
    </source>
</reference>
<sequence>MKSITANRSLLGNNNSEKNISQSFGSRMNWLDSAKGIAMILVILGHELQPFFEELGSSAVVFIYSFHMPLFFLITGFLFSNKNLQKNFASYSKVKLKRLILPYFIYQIISILFINGFTYLTTHQFRYSLIETIQQLFYLNGTVGWNSPLWFLVVLFWLELLMYFILRCPFKIQLILVSICFLIGGFLSSTQEVYPMGLNVIFSSVIFYYGGVQLKANRQFLDSKAALITAIIGVVLLIVNMIFNPMYSTLYDNMITPNYIVFVVIALFGSFSMLYFIKMVPYLNQKNIFVDLGQSTLFVLASQYFLLLGFDTIAKMLNFYDASWVYILIKSLVIVGTYLVIGRYIAFRRERGTLNAYVARLS</sequence>
<dbReference type="PANTHER" id="PTHR37312">
    <property type="entry name" value="MEMBRANE-BOUND ACYLTRANSFERASE YKRP-RELATED"/>
    <property type="match status" value="1"/>
</dbReference>
<evidence type="ECO:0000259" key="4">
    <source>
        <dbReference type="Pfam" id="PF01757"/>
    </source>
</evidence>
<proteinExistence type="inferred from homology"/>
<protein>
    <submittedName>
        <fullName evidence="5">Acetyltransferase, fucose-4-O-acetylase</fullName>
    </submittedName>
</protein>
<keyword evidence="5" id="KW-0808">Transferase</keyword>
<feature type="transmembrane region" description="Helical" evidence="3">
    <location>
        <begin position="322"/>
        <end position="341"/>
    </location>
</feature>
<name>A0A0J8J082_9LIST</name>
<dbReference type="RefSeq" id="WP_223196474.1">
    <property type="nucleotide sequence ID" value="NZ_KQ130624.1"/>
</dbReference>
<dbReference type="EMBL" id="AZHO01000041">
    <property type="protein sequence ID" value="KMT57721.1"/>
    <property type="molecule type" value="Genomic_DNA"/>
</dbReference>
<dbReference type="PANTHER" id="PTHR37312:SF1">
    <property type="entry name" value="MEMBRANE-BOUND ACYLTRANSFERASE YKRP-RELATED"/>
    <property type="match status" value="1"/>
</dbReference>
<evidence type="ECO:0000256" key="1">
    <source>
        <dbReference type="ARBA" id="ARBA00004370"/>
    </source>
</evidence>
<comment type="similarity">
    <text evidence="2">Belongs to the acyltransferase 3 family.</text>
</comment>